<accession>H0F5H8</accession>
<proteinExistence type="predicted"/>
<name>H0F5H8_9BURK</name>
<evidence type="ECO:0000259" key="1">
    <source>
        <dbReference type="Pfam" id="PF03466"/>
    </source>
</evidence>
<dbReference type="Proteomes" id="UP000003113">
    <property type="component" value="Unassembled WGS sequence"/>
</dbReference>
<dbReference type="AlphaFoldDB" id="H0F5H8"/>
<dbReference type="Pfam" id="PF03466">
    <property type="entry name" value="LysR_substrate"/>
    <property type="match status" value="1"/>
</dbReference>
<gene>
    <name evidence="2" type="ORF">KYC_10106</name>
</gene>
<feature type="domain" description="LysR substrate-binding" evidence="1">
    <location>
        <begin position="2"/>
        <end position="70"/>
    </location>
</feature>
<evidence type="ECO:0000313" key="2">
    <source>
        <dbReference type="EMBL" id="EHK66492.1"/>
    </source>
</evidence>
<organism evidence="2 3">
    <name type="scientific">Achromobacter arsenitoxydans SY8</name>
    <dbReference type="NCBI Taxonomy" id="477184"/>
    <lineage>
        <taxon>Bacteria</taxon>
        <taxon>Pseudomonadati</taxon>
        <taxon>Pseudomonadota</taxon>
        <taxon>Betaproteobacteria</taxon>
        <taxon>Burkholderiales</taxon>
        <taxon>Alcaligenaceae</taxon>
        <taxon>Achromobacter</taxon>
    </lineage>
</organism>
<dbReference type="CDD" id="cd05466">
    <property type="entry name" value="PBP2_LTTR_substrate"/>
    <property type="match status" value="1"/>
</dbReference>
<comment type="caution">
    <text evidence="2">The sequence shown here is derived from an EMBL/GenBank/DDBJ whole genome shotgun (WGS) entry which is preliminary data.</text>
</comment>
<dbReference type="InterPro" id="IPR005119">
    <property type="entry name" value="LysR_subst-bd"/>
</dbReference>
<dbReference type="SUPFAM" id="SSF53850">
    <property type="entry name" value="Periplasmic binding protein-like II"/>
    <property type="match status" value="1"/>
</dbReference>
<protein>
    <recommendedName>
        <fullName evidence="1">LysR substrate-binding domain-containing protein</fullName>
    </recommendedName>
</protein>
<dbReference type="EMBL" id="AGUF01000040">
    <property type="protein sequence ID" value="EHK66492.1"/>
    <property type="molecule type" value="Genomic_DNA"/>
</dbReference>
<reference evidence="2 3" key="1">
    <citation type="journal article" date="2012" name="J. Bacteriol.">
        <title>Genome sequence of the highly efficient arsenite-oxidizing bacterium Achromobacter arsenitoxydans SY8.</title>
        <authorList>
            <person name="Li X."/>
            <person name="Hu Y."/>
            <person name="Gong J."/>
            <person name="Lin Y."/>
            <person name="Johnstone L."/>
            <person name="Rensing C."/>
            <person name="Wang G."/>
        </authorList>
    </citation>
    <scope>NUCLEOTIDE SEQUENCE [LARGE SCALE GENOMIC DNA]</scope>
    <source>
        <strain evidence="2 3">SY8</strain>
    </source>
</reference>
<evidence type="ECO:0000313" key="3">
    <source>
        <dbReference type="Proteomes" id="UP000003113"/>
    </source>
</evidence>
<sequence>MDQLATMISLVQTAAFVTVMPALFDARAHNLCIAPITDPDIVREFQIVYRTDAPLSPAARLMVRLIHDHFQSTAS</sequence>
<dbReference type="STRING" id="477184.KYC_10106"/>
<keyword evidence="3" id="KW-1185">Reference proteome</keyword>
<dbReference type="Gene3D" id="3.40.190.290">
    <property type="match status" value="1"/>
</dbReference>